<keyword evidence="6" id="KW-0406">Ion transport</keyword>
<feature type="transmembrane region" description="Helical" evidence="8">
    <location>
        <begin position="228"/>
        <end position="247"/>
    </location>
</feature>
<feature type="transmembrane region" description="Helical" evidence="8">
    <location>
        <begin position="188"/>
        <end position="208"/>
    </location>
</feature>
<dbReference type="EMBL" id="SRME01000002">
    <property type="protein sequence ID" value="TGG88479.1"/>
    <property type="molecule type" value="Genomic_DNA"/>
</dbReference>
<feature type="transmembrane region" description="Helical" evidence="8">
    <location>
        <begin position="75"/>
        <end position="97"/>
    </location>
</feature>
<accession>A0A4Z0W3U9</accession>
<keyword evidence="2" id="KW-0813">Transport</keyword>
<keyword evidence="3" id="KW-1003">Cell membrane</keyword>
<evidence type="ECO:0000256" key="8">
    <source>
        <dbReference type="SAM" id="Phobius"/>
    </source>
</evidence>
<sequence>MEHLKDYLSTVNPVKLVLFGYVFYIVFGWIMLSLPISTVNFVGSLDNLFIATSAVSTTGLTTVSVSDSYTFFGEFVILLLIQLGGIGYMTFSSFVILTRKKQLPKNVSEVSQTVFSIPKNFVIEKFIYSVIFFTVIIETIGAFVLYFIFINEGVDNAIWQAIFHSVSAFCTAGFSLFNNSFVDFYNNFWLNLTISGLSFSGAIGFIVFVDYWRKIRRKTEAITLTSKIILRTTFYLVIFGTFLVFISEPSIADLPAHERLITSFFQVMTSITTVGFNTINVGGLMKSVLFFTTIYMIIGASPSGTGGGLKTTTFTAVYGLVKSTLQGKDDVYFWKAKVPKSRVNSAAAGFVFYFVVLALGVYILSLTENTDFISVAFEAASALGTVGLSMGLTSSLTVIGKVSIILLMLVGRTGPLTFGAALFVKPKLIFDNKETDLAI</sequence>
<evidence type="ECO:0000313" key="10">
    <source>
        <dbReference type="Proteomes" id="UP000297288"/>
    </source>
</evidence>
<keyword evidence="7 8" id="KW-0472">Membrane</keyword>
<dbReference type="InterPro" id="IPR003445">
    <property type="entry name" value="Cat_transpt"/>
</dbReference>
<feature type="transmembrane region" description="Helical" evidence="8">
    <location>
        <begin position="345"/>
        <end position="366"/>
    </location>
</feature>
<dbReference type="AlphaFoldDB" id="A0A4Z0W3U9"/>
<reference evidence="9 10" key="1">
    <citation type="submission" date="2019-04" db="EMBL/GenBank/DDBJ databases">
        <title>Draft genome sequence data and analysis of a Fermenting Bacterium, Geotoga petraea strain HO-Geo1, isolated from heavy-oil petroleum reservoir in Russia.</title>
        <authorList>
            <person name="Grouzdev D.S."/>
            <person name="Semenova E.M."/>
            <person name="Sokolova D.S."/>
            <person name="Tourova T.P."/>
            <person name="Poltaraus A.B."/>
            <person name="Nazina T.N."/>
        </authorList>
    </citation>
    <scope>NUCLEOTIDE SEQUENCE [LARGE SCALE GENOMIC DNA]</scope>
    <source>
        <strain evidence="9 10">HO-Geo1</strain>
    </source>
</reference>
<dbReference type="Pfam" id="PF02386">
    <property type="entry name" value="TrkH"/>
    <property type="match status" value="1"/>
</dbReference>
<evidence type="ECO:0000256" key="7">
    <source>
        <dbReference type="ARBA" id="ARBA00023136"/>
    </source>
</evidence>
<feature type="transmembrane region" description="Helical" evidence="8">
    <location>
        <begin position="16"/>
        <end position="36"/>
    </location>
</feature>
<gene>
    <name evidence="9" type="ORF">E4650_05060</name>
</gene>
<dbReference type="GO" id="GO:0008324">
    <property type="term" value="F:monoatomic cation transmembrane transporter activity"/>
    <property type="evidence" value="ECO:0007669"/>
    <property type="project" value="InterPro"/>
</dbReference>
<dbReference type="GO" id="GO:0030001">
    <property type="term" value="P:metal ion transport"/>
    <property type="evidence" value="ECO:0007669"/>
    <property type="project" value="UniProtKB-ARBA"/>
</dbReference>
<feature type="transmembrane region" description="Helical" evidence="8">
    <location>
        <begin position="126"/>
        <end position="149"/>
    </location>
</feature>
<name>A0A4Z0W3U9_9BACT</name>
<evidence type="ECO:0000313" key="9">
    <source>
        <dbReference type="EMBL" id="TGG88479.1"/>
    </source>
</evidence>
<comment type="subcellular location">
    <subcellularLocation>
        <location evidence="1">Cell membrane</location>
        <topology evidence="1">Multi-pass membrane protein</topology>
    </subcellularLocation>
</comment>
<evidence type="ECO:0000256" key="6">
    <source>
        <dbReference type="ARBA" id="ARBA00023065"/>
    </source>
</evidence>
<dbReference type="Proteomes" id="UP000297288">
    <property type="component" value="Unassembled WGS sequence"/>
</dbReference>
<evidence type="ECO:0000256" key="4">
    <source>
        <dbReference type="ARBA" id="ARBA00022692"/>
    </source>
</evidence>
<evidence type="ECO:0000256" key="1">
    <source>
        <dbReference type="ARBA" id="ARBA00004651"/>
    </source>
</evidence>
<protein>
    <submittedName>
        <fullName evidence="9">Potassium transporter KtrB</fullName>
    </submittedName>
</protein>
<evidence type="ECO:0000256" key="5">
    <source>
        <dbReference type="ARBA" id="ARBA00022989"/>
    </source>
</evidence>
<dbReference type="PANTHER" id="PTHR32024:SF1">
    <property type="entry name" value="KTR SYSTEM POTASSIUM UPTAKE PROTEIN B"/>
    <property type="match status" value="1"/>
</dbReference>
<dbReference type="GO" id="GO:0005886">
    <property type="term" value="C:plasma membrane"/>
    <property type="evidence" value="ECO:0007669"/>
    <property type="project" value="UniProtKB-SubCell"/>
</dbReference>
<keyword evidence="5 8" id="KW-1133">Transmembrane helix</keyword>
<feature type="transmembrane region" description="Helical" evidence="8">
    <location>
        <begin position="404"/>
        <end position="424"/>
    </location>
</feature>
<keyword evidence="4 8" id="KW-0812">Transmembrane</keyword>
<comment type="caution">
    <text evidence="9">The sequence shown here is derived from an EMBL/GenBank/DDBJ whole genome shotgun (WGS) entry which is preliminary data.</text>
</comment>
<dbReference type="PANTHER" id="PTHR32024">
    <property type="entry name" value="TRK SYSTEM POTASSIUM UPTAKE PROTEIN TRKG-RELATED"/>
    <property type="match status" value="1"/>
</dbReference>
<dbReference type="OrthoDB" id="9810952at2"/>
<feature type="transmembrane region" description="Helical" evidence="8">
    <location>
        <begin position="259"/>
        <end position="279"/>
    </location>
</feature>
<feature type="transmembrane region" description="Helical" evidence="8">
    <location>
        <begin position="372"/>
        <end position="392"/>
    </location>
</feature>
<organism evidence="9 10">
    <name type="scientific">Geotoga petraea</name>
    <dbReference type="NCBI Taxonomy" id="28234"/>
    <lineage>
        <taxon>Bacteria</taxon>
        <taxon>Thermotogati</taxon>
        <taxon>Thermotogota</taxon>
        <taxon>Thermotogae</taxon>
        <taxon>Petrotogales</taxon>
        <taxon>Petrotogaceae</taxon>
        <taxon>Geotoga</taxon>
    </lineage>
</organism>
<proteinExistence type="predicted"/>
<evidence type="ECO:0000256" key="3">
    <source>
        <dbReference type="ARBA" id="ARBA00022475"/>
    </source>
</evidence>
<evidence type="ECO:0000256" key="2">
    <source>
        <dbReference type="ARBA" id="ARBA00022448"/>
    </source>
</evidence>